<evidence type="ECO:0000313" key="2">
    <source>
        <dbReference type="EMBL" id="MCB7480507.1"/>
    </source>
</evidence>
<keyword evidence="3" id="KW-1185">Reference proteome</keyword>
<dbReference type="RefSeq" id="WP_229338504.1">
    <property type="nucleotide sequence ID" value="NZ_JAJBZG010000001.1"/>
</dbReference>
<feature type="signal peptide" evidence="1">
    <location>
        <begin position="1"/>
        <end position="20"/>
    </location>
</feature>
<accession>A0A9X1LHM5</accession>
<comment type="caution">
    <text evidence="2">The sequence shown here is derived from an EMBL/GenBank/DDBJ whole genome shotgun (WGS) entry which is preliminary data.</text>
</comment>
<dbReference type="AlphaFoldDB" id="A0A9X1LHM5"/>
<evidence type="ECO:0000313" key="3">
    <source>
        <dbReference type="Proteomes" id="UP001139414"/>
    </source>
</evidence>
<proteinExistence type="predicted"/>
<keyword evidence="1" id="KW-0732">Signal</keyword>
<evidence type="ECO:0000256" key="1">
    <source>
        <dbReference type="SAM" id="SignalP"/>
    </source>
</evidence>
<dbReference type="PROSITE" id="PS51257">
    <property type="entry name" value="PROKAR_LIPOPROTEIN"/>
    <property type="match status" value="1"/>
</dbReference>
<dbReference type="Proteomes" id="UP001139414">
    <property type="component" value="Unassembled WGS sequence"/>
</dbReference>
<dbReference type="EMBL" id="JAJBZG010000001">
    <property type="protein sequence ID" value="MCB7480507.1"/>
    <property type="molecule type" value="Genomic_DNA"/>
</dbReference>
<organism evidence="2 3">
    <name type="scientific">Christiangramia sediminis</name>
    <dbReference type="NCBI Taxonomy" id="2881336"/>
    <lineage>
        <taxon>Bacteria</taxon>
        <taxon>Pseudomonadati</taxon>
        <taxon>Bacteroidota</taxon>
        <taxon>Flavobacteriia</taxon>
        <taxon>Flavobacteriales</taxon>
        <taxon>Flavobacteriaceae</taxon>
        <taxon>Christiangramia</taxon>
    </lineage>
</organism>
<gene>
    <name evidence="2" type="ORF">LGQ90_04450</name>
</gene>
<sequence length="179" mass="19715">MKTIKFSLLFLLFISLISCSEDESTPPNGNTSEMSGEWNLETIDYDGTTKMNASGTDFTFNFSGISTESNAVIEFNDNGTYSSQGAYTIALSMEGITYEVPIDMTSGSGNWSIEGDTMKFSEGFVTLSTGQELSSEPGEMIIDELTQNRMVLLFEQEDEINQNGFTNIVNVTGKYVLTR</sequence>
<reference evidence="2" key="1">
    <citation type="submission" date="2021-10" db="EMBL/GenBank/DDBJ databases">
        <title>Gramella sp. ASW11-100T, isolated from marine sediment.</title>
        <authorList>
            <person name="Xia C."/>
        </authorList>
    </citation>
    <scope>NUCLEOTIDE SEQUENCE</scope>
    <source>
        <strain evidence="2">ASW11-100</strain>
    </source>
</reference>
<protein>
    <submittedName>
        <fullName evidence="2">Lipocalin family protein</fullName>
    </submittedName>
</protein>
<feature type="chain" id="PRO_5040989686" evidence="1">
    <location>
        <begin position="21"/>
        <end position="179"/>
    </location>
</feature>
<name>A0A9X1LHM5_9FLAO</name>